<proteinExistence type="predicted"/>
<dbReference type="WBParaSite" id="ES5_v2.g11091.t1">
    <property type="protein sequence ID" value="ES5_v2.g11091.t1"/>
    <property type="gene ID" value="ES5_v2.g11091"/>
</dbReference>
<accession>A0AC34F2L9</accession>
<name>A0AC34F2L9_9BILA</name>
<organism evidence="1 2">
    <name type="scientific">Panagrolaimus sp. ES5</name>
    <dbReference type="NCBI Taxonomy" id="591445"/>
    <lineage>
        <taxon>Eukaryota</taxon>
        <taxon>Metazoa</taxon>
        <taxon>Ecdysozoa</taxon>
        <taxon>Nematoda</taxon>
        <taxon>Chromadorea</taxon>
        <taxon>Rhabditida</taxon>
        <taxon>Tylenchina</taxon>
        <taxon>Panagrolaimomorpha</taxon>
        <taxon>Panagrolaimoidea</taxon>
        <taxon>Panagrolaimidae</taxon>
        <taxon>Panagrolaimus</taxon>
    </lineage>
</organism>
<reference evidence="2" key="1">
    <citation type="submission" date="2022-11" db="UniProtKB">
        <authorList>
            <consortium name="WormBaseParasite"/>
        </authorList>
    </citation>
    <scope>IDENTIFICATION</scope>
</reference>
<protein>
    <submittedName>
        <fullName evidence="2">DNA-directed DNA polymerase</fullName>
    </submittedName>
</protein>
<evidence type="ECO:0000313" key="1">
    <source>
        <dbReference type="Proteomes" id="UP000887579"/>
    </source>
</evidence>
<dbReference type="Proteomes" id="UP000887579">
    <property type="component" value="Unplaced"/>
</dbReference>
<evidence type="ECO:0000313" key="2">
    <source>
        <dbReference type="WBParaSite" id="ES5_v2.g11091.t1"/>
    </source>
</evidence>
<sequence length="491" mass="56368">MNINQFPDLILPAKPKRKAAKPAALTYGPMENGATLQMILNPNEYEYTPFNFDLNAIYFVNKRQKSGKTELVKYVGGNKVNVNENFPKATFCYRNIEESQYVPKNEIYYDMFCPYLFSSILVLPDGKKISAIYVRDLIPRQSNGVYRLYGKYENFHEVDQSVKPCTMEELIRKKIKNGKVSCWIVVDQEEHGWKVLPSLSEPPPQKSFVSLWKKMNSYSYGEDTYDFFGIVVFPGKLLIERILVECPKEFKLGSTYMCRIQDTAMSTTAKTHFLTKCEPFTIDSELIKIHVDDDGKVMIKTVVGAMGIPKLKINWINQYANENGIINEGIDKFKDRVARYNVVVHPFFGKIILPRTLVWSTDATQIIFTFLFAASHELCSLGRAVPFALAVHDGFNMVRLPIHLKTTLPAIKLLIDHGIKLKKGVTDVREKEVQRLPMLPLKGYEIAGPVFSTKYTLPYEIPYKEPEPLYRLLKEDTHVLLHNEQIRPRPG</sequence>